<evidence type="ECO:0000256" key="1">
    <source>
        <dbReference type="ARBA" id="ARBA00022485"/>
    </source>
</evidence>
<dbReference type="InterPro" id="IPR017900">
    <property type="entry name" value="4Fe4S_Fe_S_CS"/>
</dbReference>
<keyword evidence="6" id="KW-0813">Transport</keyword>
<evidence type="ECO:0000256" key="6">
    <source>
        <dbReference type="PIRNR" id="PIRNR000139"/>
    </source>
</evidence>
<dbReference type="Gene3D" id="1.10.1060.10">
    <property type="entry name" value="Alpha-helical ferredoxin"/>
    <property type="match status" value="1"/>
</dbReference>
<dbReference type="InterPro" id="IPR017896">
    <property type="entry name" value="4Fe4S_Fe-S-bd"/>
</dbReference>
<keyword evidence="2 6" id="KW-0479">Metal-binding</keyword>
<evidence type="ECO:0000256" key="2">
    <source>
        <dbReference type="ARBA" id="ARBA00022723"/>
    </source>
</evidence>
<feature type="region of interest" description="Disordered" evidence="7">
    <location>
        <begin position="1"/>
        <end position="20"/>
    </location>
</feature>
<dbReference type="SUPFAM" id="SSF46548">
    <property type="entry name" value="alpha-helical ferredoxin"/>
    <property type="match status" value="1"/>
</dbReference>
<reference evidence="10" key="1">
    <citation type="journal article" date="2019" name="Int. J. Syst. Evol. Microbiol.">
        <title>The Global Catalogue of Microorganisms (GCM) 10K type strain sequencing project: providing services to taxonomists for standard genome sequencing and annotation.</title>
        <authorList>
            <consortium name="The Broad Institute Genomics Platform"/>
            <consortium name="The Broad Institute Genome Sequencing Center for Infectious Disease"/>
            <person name="Wu L."/>
            <person name="Ma J."/>
        </authorList>
    </citation>
    <scope>NUCLEOTIDE SEQUENCE [LARGE SCALE GENOMIC DNA]</scope>
    <source>
        <strain evidence="10">GH52</strain>
    </source>
</reference>
<dbReference type="InterPro" id="IPR009051">
    <property type="entry name" value="Helical_ferredxn"/>
</dbReference>
<accession>A0ABW4YPF8</accession>
<comment type="catalytic activity">
    <reaction evidence="6">
        <text>(R)-lactate + A = pyruvate + AH2</text>
        <dbReference type="Rhea" id="RHEA:15089"/>
        <dbReference type="ChEBI" id="CHEBI:13193"/>
        <dbReference type="ChEBI" id="CHEBI:15361"/>
        <dbReference type="ChEBI" id="CHEBI:16004"/>
        <dbReference type="ChEBI" id="CHEBI:17499"/>
    </reaction>
</comment>
<dbReference type="RefSeq" id="WP_377774432.1">
    <property type="nucleotide sequence ID" value="NZ_JBHUHO010000039.1"/>
</dbReference>
<gene>
    <name evidence="9" type="ORF">ACFSJH_16640</name>
</gene>
<organism evidence="9 10">
    <name type="scientific">Paenibacillus yanchengensis</name>
    <dbReference type="NCBI Taxonomy" id="2035833"/>
    <lineage>
        <taxon>Bacteria</taxon>
        <taxon>Bacillati</taxon>
        <taxon>Bacillota</taxon>
        <taxon>Bacilli</taxon>
        <taxon>Bacillales</taxon>
        <taxon>Paenibacillaceae</taxon>
        <taxon>Paenibacillus</taxon>
    </lineage>
</organism>
<dbReference type="EC" id="1.1.99.14" evidence="6"/>
<comment type="caution">
    <text evidence="9">The sequence shown here is derived from an EMBL/GenBank/DDBJ whole genome shotgun (WGS) entry which is preliminary data.</text>
</comment>
<dbReference type="PROSITE" id="PS51379">
    <property type="entry name" value="4FE4S_FER_2"/>
    <property type="match status" value="2"/>
</dbReference>
<keyword evidence="6" id="KW-0249">Electron transport</keyword>
<dbReference type="EMBL" id="JBHUHO010000039">
    <property type="protein sequence ID" value="MFD2117359.1"/>
    <property type="molecule type" value="Genomic_DNA"/>
</dbReference>
<feature type="domain" description="4Fe-4S ferredoxin-type" evidence="8">
    <location>
        <begin position="79"/>
        <end position="111"/>
    </location>
</feature>
<evidence type="ECO:0000256" key="7">
    <source>
        <dbReference type="SAM" id="MobiDB-lite"/>
    </source>
</evidence>
<evidence type="ECO:0000256" key="4">
    <source>
        <dbReference type="ARBA" id="ARBA00023004"/>
    </source>
</evidence>
<dbReference type="Pfam" id="PF13183">
    <property type="entry name" value="Fer4_8"/>
    <property type="match status" value="1"/>
</dbReference>
<dbReference type="PIRSF" id="PIRSF000139">
    <property type="entry name" value="Glc_ox_4Fe-4S"/>
    <property type="match status" value="1"/>
</dbReference>
<comment type="cofactor">
    <cofactor evidence="6">
        <name>[4Fe-4S] cluster</name>
        <dbReference type="ChEBI" id="CHEBI:49883"/>
    </cofactor>
    <text evidence="6">Binds 2 [4Fe-4S] clusters.</text>
</comment>
<protein>
    <recommendedName>
        <fullName evidence="6">Glycolate oxidase iron-sulfur subunit</fullName>
        <ecNumber evidence="6">1.1.99.14</ecNumber>
    </recommendedName>
</protein>
<comment type="catalytic activity">
    <reaction evidence="6">
        <text>glycolate + A = glyoxylate + AH2</text>
        <dbReference type="Rhea" id="RHEA:21264"/>
        <dbReference type="ChEBI" id="CHEBI:13193"/>
        <dbReference type="ChEBI" id="CHEBI:17499"/>
        <dbReference type="ChEBI" id="CHEBI:29805"/>
        <dbReference type="ChEBI" id="CHEBI:36655"/>
        <dbReference type="EC" id="1.1.99.14"/>
    </reaction>
</comment>
<proteinExistence type="predicted"/>
<dbReference type="InterPro" id="IPR012257">
    <property type="entry name" value="Glc_ox_4Fe-4S"/>
</dbReference>
<evidence type="ECO:0000313" key="10">
    <source>
        <dbReference type="Proteomes" id="UP001597362"/>
    </source>
</evidence>
<keyword evidence="1 6" id="KW-0004">4Fe-4S</keyword>
<keyword evidence="4 6" id="KW-0408">Iron</keyword>
<evidence type="ECO:0000259" key="8">
    <source>
        <dbReference type="PROSITE" id="PS51379"/>
    </source>
</evidence>
<dbReference type="Proteomes" id="UP001597362">
    <property type="component" value="Unassembled WGS sequence"/>
</dbReference>
<name>A0ABW4YPF8_9BACL</name>
<evidence type="ECO:0000256" key="3">
    <source>
        <dbReference type="ARBA" id="ARBA00022737"/>
    </source>
</evidence>
<keyword evidence="5 6" id="KW-0411">Iron-sulfur</keyword>
<dbReference type="PROSITE" id="PS00198">
    <property type="entry name" value="4FE4S_FER_1"/>
    <property type="match status" value="2"/>
</dbReference>
<keyword evidence="10" id="KW-1185">Reference proteome</keyword>
<feature type="domain" description="4Fe-4S ferredoxin-type" evidence="8">
    <location>
        <begin position="26"/>
        <end position="59"/>
    </location>
</feature>
<dbReference type="InterPro" id="IPR004017">
    <property type="entry name" value="Cys_rich_dom"/>
</dbReference>
<keyword evidence="3" id="KW-0677">Repeat</keyword>
<comment type="function">
    <text evidence="6">Component of a complex that catalyzes the oxidation of glycolate to glyoxylate.</text>
</comment>
<sequence>MTSRVDVVEKPSNDKKSKTEALRQTLKVQLDYDQLTNCMRCGFCLPACPTFKITGMEAESPRGRISLMKAAVDGLMEPGIAFEDQMNHCLGCRACEPACPADVKYGQLIEQAKDAIEKHTTQHRTWVKGLRYMMLKKVVPNQKRMQLVGRGLQLYKKSGLQKFVQKTGAAAVLSAHMKDMEMVIPDGSGKGVVEQLGTFIPAKGIAEKVATVAMFRGCMMDTMFYETNRKTIALLSEAGFDIVIPETQRCCGAMQAHSGEVDVAKAQARDNIKAFRNSGADFIVSNAGGCGALLVEYDILLKDEPEYQADATWFAKRVLDVSTLLMKHGRKLTYHYNTSGETTTLPIVTYQDSCHLRNVMKGGEAPRQLLKQVSGIQLVEMKAASSCCGSAGTYNLTQPEMANQILEHKMCDVNETMANRIITSNPGCQLQMQLGVNKHGNNNEIIVEHIIDFLYDCLQRVERVE</sequence>
<evidence type="ECO:0000313" key="9">
    <source>
        <dbReference type="EMBL" id="MFD2117359.1"/>
    </source>
</evidence>
<evidence type="ECO:0000256" key="5">
    <source>
        <dbReference type="ARBA" id="ARBA00023014"/>
    </source>
</evidence>
<dbReference type="Pfam" id="PF02754">
    <property type="entry name" value="CCG"/>
    <property type="match status" value="2"/>
</dbReference>
<dbReference type="PANTHER" id="PTHR32479">
    <property type="entry name" value="GLYCOLATE OXIDASE IRON-SULFUR SUBUNIT"/>
    <property type="match status" value="1"/>
</dbReference>
<dbReference type="PANTHER" id="PTHR32479:SF17">
    <property type="entry name" value="GLYCOLATE OXIDASE IRON-SULFUR SUBUNIT"/>
    <property type="match status" value="1"/>
</dbReference>